<dbReference type="EMBL" id="CACRXK020012658">
    <property type="protein sequence ID" value="CAB4023748.1"/>
    <property type="molecule type" value="Genomic_DNA"/>
</dbReference>
<sequence>MESVQENEAQSFLTKNGLKNYVEELVVKNKFETISDLKLLTNLESDNMFKHLGLPLCMILKLRSELQKLHSTSDDLKIEEPMACDGTAVVPHETSVVPHNYEIPKMKLLELQKNSVEAQYANAQCNKFTSFLASKVKEFYQEGK</sequence>
<name>A0A7D9KZK3_PARCT</name>
<accession>A0A7D9KZK3</accession>
<dbReference type="OrthoDB" id="10335304at2759"/>
<evidence type="ECO:0000313" key="1">
    <source>
        <dbReference type="EMBL" id="CAB4023748.1"/>
    </source>
</evidence>
<protein>
    <submittedName>
        <fullName evidence="1">Uncharacterized protein</fullName>
    </submittedName>
</protein>
<gene>
    <name evidence="1" type="ORF">PACLA_8A059548</name>
</gene>
<keyword evidence="2" id="KW-1185">Reference proteome</keyword>
<reference evidence="1" key="1">
    <citation type="submission" date="2020-04" db="EMBL/GenBank/DDBJ databases">
        <authorList>
            <person name="Alioto T."/>
            <person name="Alioto T."/>
            <person name="Gomez Garrido J."/>
        </authorList>
    </citation>
    <scope>NUCLEOTIDE SEQUENCE</scope>
    <source>
        <strain evidence="1">A484AB</strain>
    </source>
</reference>
<proteinExistence type="predicted"/>
<feature type="non-terminal residue" evidence="1">
    <location>
        <position position="1"/>
    </location>
</feature>
<comment type="caution">
    <text evidence="1">The sequence shown here is derived from an EMBL/GenBank/DDBJ whole genome shotgun (WGS) entry which is preliminary data.</text>
</comment>
<dbReference type="Proteomes" id="UP001152795">
    <property type="component" value="Unassembled WGS sequence"/>
</dbReference>
<dbReference type="AlphaFoldDB" id="A0A7D9KZK3"/>
<evidence type="ECO:0000313" key="2">
    <source>
        <dbReference type="Proteomes" id="UP001152795"/>
    </source>
</evidence>
<organism evidence="1 2">
    <name type="scientific">Paramuricea clavata</name>
    <name type="common">Red gorgonian</name>
    <name type="synonym">Violescent sea-whip</name>
    <dbReference type="NCBI Taxonomy" id="317549"/>
    <lineage>
        <taxon>Eukaryota</taxon>
        <taxon>Metazoa</taxon>
        <taxon>Cnidaria</taxon>
        <taxon>Anthozoa</taxon>
        <taxon>Octocorallia</taxon>
        <taxon>Malacalcyonacea</taxon>
        <taxon>Plexauridae</taxon>
        <taxon>Paramuricea</taxon>
    </lineage>
</organism>